<dbReference type="EMBL" id="RAWE01000152">
    <property type="protein sequence ID" value="RKG98116.1"/>
    <property type="molecule type" value="Genomic_DNA"/>
</dbReference>
<reference evidence="2" key="1">
    <citation type="submission" date="2018-09" db="EMBL/GenBank/DDBJ databases">
        <authorList>
            <person name="Livingstone P.G."/>
            <person name="Whitworth D.E."/>
        </authorList>
    </citation>
    <scope>NUCLEOTIDE SEQUENCE [LARGE SCALE GENOMIC DNA]</scope>
    <source>
        <strain evidence="2">CA043D</strain>
    </source>
</reference>
<evidence type="ECO:0000313" key="2">
    <source>
        <dbReference type="Proteomes" id="UP000268313"/>
    </source>
</evidence>
<dbReference type="RefSeq" id="WP_120606079.1">
    <property type="nucleotide sequence ID" value="NZ_RAWE01000152.1"/>
</dbReference>
<organism evidence="1 2">
    <name type="scientific">Corallococcus carmarthensis</name>
    <dbReference type="NCBI Taxonomy" id="2316728"/>
    <lineage>
        <taxon>Bacteria</taxon>
        <taxon>Pseudomonadati</taxon>
        <taxon>Myxococcota</taxon>
        <taxon>Myxococcia</taxon>
        <taxon>Myxococcales</taxon>
        <taxon>Cystobacterineae</taxon>
        <taxon>Myxococcaceae</taxon>
        <taxon>Corallococcus</taxon>
    </lineage>
</organism>
<sequence length="80" mass="8180">MKRAARVSAPAAPSSIPDTFTLHFHRTPDGWRVDGAAKGTGHYAYEAFCAAFCALGEQPVADAGKAPTAAPVAGPKGGVR</sequence>
<proteinExistence type="predicted"/>
<protein>
    <submittedName>
        <fullName evidence="1">Uncharacterized protein</fullName>
    </submittedName>
</protein>
<name>A0A3A8JT02_9BACT</name>
<keyword evidence="2" id="KW-1185">Reference proteome</keyword>
<dbReference type="AlphaFoldDB" id="A0A3A8JT02"/>
<dbReference type="Proteomes" id="UP000268313">
    <property type="component" value="Unassembled WGS sequence"/>
</dbReference>
<accession>A0A3A8JT02</accession>
<evidence type="ECO:0000313" key="1">
    <source>
        <dbReference type="EMBL" id="RKG98116.1"/>
    </source>
</evidence>
<comment type="caution">
    <text evidence="1">The sequence shown here is derived from an EMBL/GenBank/DDBJ whole genome shotgun (WGS) entry which is preliminary data.</text>
</comment>
<gene>
    <name evidence="1" type="ORF">D7X32_30475</name>
</gene>